<dbReference type="CDD" id="cd00075">
    <property type="entry name" value="HATPase"/>
    <property type="match status" value="1"/>
</dbReference>
<keyword evidence="6" id="KW-0808">Transferase</keyword>
<keyword evidence="11 15" id="KW-1133">Transmembrane helix</keyword>
<keyword evidence="14" id="KW-0175">Coiled coil</keyword>
<keyword evidence="5" id="KW-0597">Phosphoprotein</keyword>
<proteinExistence type="predicted"/>
<feature type="coiled-coil region" evidence="14">
    <location>
        <begin position="239"/>
        <end position="299"/>
    </location>
</feature>
<evidence type="ECO:0000256" key="10">
    <source>
        <dbReference type="ARBA" id="ARBA00022840"/>
    </source>
</evidence>
<keyword evidence="8" id="KW-0547">Nucleotide-binding</keyword>
<dbReference type="InterPro" id="IPR050398">
    <property type="entry name" value="HssS/ArlS-like"/>
</dbReference>
<dbReference type="PANTHER" id="PTHR45528">
    <property type="entry name" value="SENSOR HISTIDINE KINASE CPXA"/>
    <property type="match status" value="1"/>
</dbReference>
<dbReference type="EC" id="2.7.13.3" evidence="3"/>
<gene>
    <name evidence="18" type="ORF">DP131_10360</name>
</gene>
<dbReference type="GO" id="GO:0016301">
    <property type="term" value="F:kinase activity"/>
    <property type="evidence" value="ECO:0007669"/>
    <property type="project" value="UniProtKB-KW"/>
</dbReference>
<dbReference type="CDD" id="cd00082">
    <property type="entry name" value="HisKA"/>
    <property type="match status" value="1"/>
</dbReference>
<reference evidence="18 19" key="1">
    <citation type="submission" date="2018-06" db="EMBL/GenBank/DDBJ databases">
        <title>Genome conservation of Clostridium tetani.</title>
        <authorList>
            <person name="Bruggemann H."/>
            <person name="Popoff M.R."/>
        </authorList>
    </citation>
    <scope>NUCLEOTIDE SEQUENCE [LARGE SCALE GENOMIC DNA]</scope>
    <source>
        <strain evidence="18 19">63.05</strain>
    </source>
</reference>
<feature type="transmembrane region" description="Helical" evidence="15">
    <location>
        <begin position="167"/>
        <end position="187"/>
    </location>
</feature>
<feature type="domain" description="Histidine kinase" evidence="16">
    <location>
        <begin position="259"/>
        <end position="477"/>
    </location>
</feature>
<comment type="caution">
    <text evidence="18">The sequence shown here is derived from an EMBL/GenBank/DDBJ whole genome shotgun (WGS) entry which is preliminary data.</text>
</comment>
<comment type="subcellular location">
    <subcellularLocation>
        <location evidence="2">Cell membrane</location>
        <topology evidence="2">Multi-pass membrane protein</topology>
    </subcellularLocation>
</comment>
<dbReference type="Pfam" id="PF02518">
    <property type="entry name" value="HATPase_c"/>
    <property type="match status" value="1"/>
</dbReference>
<dbReference type="InterPro" id="IPR003661">
    <property type="entry name" value="HisK_dim/P_dom"/>
</dbReference>
<feature type="domain" description="HAMP" evidence="17">
    <location>
        <begin position="192"/>
        <end position="244"/>
    </location>
</feature>
<dbReference type="Pfam" id="PF00512">
    <property type="entry name" value="HisKA"/>
    <property type="match status" value="1"/>
</dbReference>
<dbReference type="CDD" id="cd06225">
    <property type="entry name" value="HAMP"/>
    <property type="match status" value="1"/>
</dbReference>
<dbReference type="PROSITE" id="PS50885">
    <property type="entry name" value="HAMP"/>
    <property type="match status" value="1"/>
</dbReference>
<evidence type="ECO:0000256" key="6">
    <source>
        <dbReference type="ARBA" id="ARBA00022679"/>
    </source>
</evidence>
<evidence type="ECO:0000256" key="3">
    <source>
        <dbReference type="ARBA" id="ARBA00012438"/>
    </source>
</evidence>
<evidence type="ECO:0000256" key="4">
    <source>
        <dbReference type="ARBA" id="ARBA00022475"/>
    </source>
</evidence>
<dbReference type="InterPro" id="IPR003594">
    <property type="entry name" value="HATPase_dom"/>
</dbReference>
<dbReference type="PANTHER" id="PTHR45528:SF1">
    <property type="entry name" value="SENSOR HISTIDINE KINASE CPXA"/>
    <property type="match status" value="1"/>
</dbReference>
<organism evidence="18 19">
    <name type="scientific">Clostridium tetani</name>
    <dbReference type="NCBI Taxonomy" id="1513"/>
    <lineage>
        <taxon>Bacteria</taxon>
        <taxon>Bacillati</taxon>
        <taxon>Bacillota</taxon>
        <taxon>Clostridia</taxon>
        <taxon>Eubacteriales</taxon>
        <taxon>Clostridiaceae</taxon>
        <taxon>Clostridium</taxon>
    </lineage>
</organism>
<evidence type="ECO:0000256" key="13">
    <source>
        <dbReference type="ARBA" id="ARBA00023136"/>
    </source>
</evidence>
<protein>
    <recommendedName>
        <fullName evidence="3">histidine kinase</fullName>
        <ecNumber evidence="3">2.7.13.3</ecNumber>
    </recommendedName>
</protein>
<dbReference type="PRINTS" id="PR00344">
    <property type="entry name" value="BCTRLSENSOR"/>
</dbReference>
<dbReference type="SUPFAM" id="SSF158472">
    <property type="entry name" value="HAMP domain-like"/>
    <property type="match status" value="1"/>
</dbReference>
<dbReference type="EMBL" id="QMAU01000041">
    <property type="protein sequence ID" value="RXI54224.1"/>
    <property type="molecule type" value="Genomic_DNA"/>
</dbReference>
<keyword evidence="7 15" id="KW-0812">Transmembrane</keyword>
<evidence type="ECO:0000259" key="17">
    <source>
        <dbReference type="PROSITE" id="PS50885"/>
    </source>
</evidence>
<evidence type="ECO:0000313" key="18">
    <source>
        <dbReference type="EMBL" id="RXI54224.1"/>
    </source>
</evidence>
<dbReference type="InterPro" id="IPR036097">
    <property type="entry name" value="HisK_dim/P_sf"/>
</dbReference>
<name>A0ABY0EMR9_CLOTA</name>
<dbReference type="SMART" id="SM00387">
    <property type="entry name" value="HATPase_c"/>
    <property type="match status" value="1"/>
</dbReference>
<evidence type="ECO:0000256" key="1">
    <source>
        <dbReference type="ARBA" id="ARBA00000085"/>
    </source>
</evidence>
<dbReference type="InterPro" id="IPR003660">
    <property type="entry name" value="HAMP_dom"/>
</dbReference>
<dbReference type="Gene3D" id="6.10.340.10">
    <property type="match status" value="1"/>
</dbReference>
<evidence type="ECO:0000313" key="19">
    <source>
        <dbReference type="Proteomes" id="UP000290273"/>
    </source>
</evidence>
<keyword evidence="13 15" id="KW-0472">Membrane</keyword>
<evidence type="ECO:0000256" key="11">
    <source>
        <dbReference type="ARBA" id="ARBA00022989"/>
    </source>
</evidence>
<evidence type="ECO:0000256" key="15">
    <source>
        <dbReference type="SAM" id="Phobius"/>
    </source>
</evidence>
<evidence type="ECO:0000256" key="7">
    <source>
        <dbReference type="ARBA" id="ARBA00022692"/>
    </source>
</evidence>
<evidence type="ECO:0000256" key="8">
    <source>
        <dbReference type="ARBA" id="ARBA00022741"/>
    </source>
</evidence>
<evidence type="ECO:0000256" key="14">
    <source>
        <dbReference type="SAM" id="Coils"/>
    </source>
</evidence>
<dbReference type="Pfam" id="PF00672">
    <property type="entry name" value="HAMP"/>
    <property type="match status" value="1"/>
</dbReference>
<evidence type="ECO:0000256" key="5">
    <source>
        <dbReference type="ARBA" id="ARBA00022553"/>
    </source>
</evidence>
<comment type="catalytic activity">
    <reaction evidence="1">
        <text>ATP + protein L-histidine = ADP + protein N-phospho-L-histidine.</text>
        <dbReference type="EC" id="2.7.13.3"/>
    </reaction>
</comment>
<accession>A0ABY0EMR9</accession>
<dbReference type="Proteomes" id="UP000290273">
    <property type="component" value="Unassembled WGS sequence"/>
</dbReference>
<keyword evidence="12" id="KW-0902">Two-component regulatory system</keyword>
<dbReference type="PROSITE" id="PS50109">
    <property type="entry name" value="HIS_KIN"/>
    <property type="match status" value="1"/>
</dbReference>
<evidence type="ECO:0000259" key="16">
    <source>
        <dbReference type="PROSITE" id="PS50109"/>
    </source>
</evidence>
<dbReference type="SMART" id="SM00304">
    <property type="entry name" value="HAMP"/>
    <property type="match status" value="1"/>
</dbReference>
<keyword evidence="10" id="KW-0067">ATP-binding</keyword>
<feature type="transmembrane region" description="Helical" evidence="15">
    <location>
        <begin position="20"/>
        <end position="48"/>
    </location>
</feature>
<dbReference type="Gene3D" id="1.10.287.130">
    <property type="match status" value="1"/>
</dbReference>
<dbReference type="Gene3D" id="3.30.565.10">
    <property type="entry name" value="Histidine kinase-like ATPase, C-terminal domain"/>
    <property type="match status" value="1"/>
</dbReference>
<dbReference type="SUPFAM" id="SSF47384">
    <property type="entry name" value="Homodimeric domain of signal transducing histidine kinase"/>
    <property type="match status" value="1"/>
</dbReference>
<dbReference type="RefSeq" id="WP_039260780.1">
    <property type="nucleotide sequence ID" value="NZ_JSWD01000039.1"/>
</dbReference>
<dbReference type="InterPro" id="IPR004358">
    <property type="entry name" value="Sig_transdc_His_kin-like_C"/>
</dbReference>
<dbReference type="SUPFAM" id="SSF55874">
    <property type="entry name" value="ATPase domain of HSP90 chaperone/DNA topoisomerase II/histidine kinase"/>
    <property type="match status" value="1"/>
</dbReference>
<dbReference type="InterPro" id="IPR005467">
    <property type="entry name" value="His_kinase_dom"/>
</dbReference>
<dbReference type="SMART" id="SM00388">
    <property type="entry name" value="HisKA"/>
    <property type="match status" value="1"/>
</dbReference>
<evidence type="ECO:0000256" key="12">
    <source>
        <dbReference type="ARBA" id="ARBA00023012"/>
    </source>
</evidence>
<dbReference type="InterPro" id="IPR036890">
    <property type="entry name" value="HATPase_C_sf"/>
</dbReference>
<sequence>MKTRIKNKKKISNLLLRNYIVSNIMMFITLIIFFIITIIMWITLFLPINNLLSEEKSKLLAENIMVDDYKKIDASEVLKVEGWIEVVDSDFKVVKVKGEQKNKRNFYTKKEFYKLVKENNDGLFENKNYIINIDYNENEDFFLVVYLPNDNYFITTIKDQKIKPRTFFRIAILGYIIIFALIMIMYAKFTSKNLTMPLKELMKGVKKIIKGDYSTRIYLKSQNEFGDLRDAFNLMVEKIEEERKLKEKSEDNRKRLMLDISHDLKNPLASIRGYSNYLIENKEISNEEKEKYLKIIENNSIRVNDLITDLFELSKFESIDFSIDFEKMDICELIREIIANHIPQMEEKDMVYSFYLPESEVFIMGNEKNLYRAISNLLENSIKYNKKGTKIQVSLEEYEDSVEIGVVDNGIGIPKKLKQDIFNPFIRADTSRNSKQGGTGLGLAITKAIVEKHKGEIKLISDIDKGARFKIKLYKIVNNKEIK</sequence>
<keyword evidence="9 18" id="KW-0418">Kinase</keyword>
<keyword evidence="4" id="KW-1003">Cell membrane</keyword>
<evidence type="ECO:0000256" key="9">
    <source>
        <dbReference type="ARBA" id="ARBA00022777"/>
    </source>
</evidence>
<evidence type="ECO:0000256" key="2">
    <source>
        <dbReference type="ARBA" id="ARBA00004651"/>
    </source>
</evidence>